<sequence length="575" mass="64632">VDWKYIRLDLYSLGCYVLNIAQNNSDYSVEQLWNSDSLLCNEIFPTNLNPFTISCLKLVPVDPSSLASDASGLERGSFPDIIIGTYDYKILKCRHGKIIADAYLTNVPVALTFAIVAGGQGVMLTTLANTEQNVIALCCETLQQLEVWSNVGNVITGDFQLVGHDQVLLVKGPLHSKASTFSLKDLLCSMIITDFKRSGFIGLNDSQQELKFADRFEAISHKSRHIQAVARFLETRIEVGKSQEQQLKLQMEKKKHLLESSCELMEGLTSRHNLTFVEENSLVESTNSRSKVKVGGLHLVEIEQAYHGLRGRTWFIIVGVWSRVPRGLILDEATLILVTVEGQISGSTSSIRRINTRDKLYKFVVGVPLQNFMAFPCFPVVNIMLKAWLTSEETVYHQPAKSAAEEHGLSRSNIVEGTQRRLHTEWIGRICIQKNDLIRQFVPQGLSHVIRGVGESQVFMFKPKGENDPFTLPCEIKSALCMDYSRNEYNNLQVKESRICELVTLSTSPLGEACIYIFKDVAFLSLYAEDSGFLSCMAALLFISCISKCLFILCHHTHENTKTYRHREEACKITP</sequence>
<protein>
    <submittedName>
        <fullName evidence="1">Uncharacterized protein</fullName>
    </submittedName>
</protein>
<dbReference type="OMA" id="HHTHENT"/>
<keyword evidence="2" id="KW-1185">Reference proteome</keyword>
<feature type="non-terminal residue" evidence="1">
    <location>
        <position position="1"/>
    </location>
</feature>
<name>A0AA38GB16_TAXCH</name>
<evidence type="ECO:0000313" key="1">
    <source>
        <dbReference type="EMBL" id="KAH9318218.1"/>
    </source>
</evidence>
<proteinExistence type="predicted"/>
<dbReference type="EMBL" id="JAHRHJ020000004">
    <property type="protein sequence ID" value="KAH9318218.1"/>
    <property type="molecule type" value="Genomic_DNA"/>
</dbReference>
<accession>A0AA38GB16</accession>
<reference evidence="1 2" key="1">
    <citation type="journal article" date="2021" name="Nat. Plants">
        <title>The Taxus genome provides insights into paclitaxel biosynthesis.</title>
        <authorList>
            <person name="Xiong X."/>
            <person name="Gou J."/>
            <person name="Liao Q."/>
            <person name="Li Y."/>
            <person name="Zhou Q."/>
            <person name="Bi G."/>
            <person name="Li C."/>
            <person name="Du R."/>
            <person name="Wang X."/>
            <person name="Sun T."/>
            <person name="Guo L."/>
            <person name="Liang H."/>
            <person name="Lu P."/>
            <person name="Wu Y."/>
            <person name="Zhang Z."/>
            <person name="Ro D.K."/>
            <person name="Shang Y."/>
            <person name="Huang S."/>
            <person name="Yan J."/>
        </authorList>
    </citation>
    <scope>NUCLEOTIDE SEQUENCE [LARGE SCALE GENOMIC DNA]</scope>
    <source>
        <strain evidence="1">Ta-2019</strain>
    </source>
</reference>
<comment type="caution">
    <text evidence="1">The sequence shown here is derived from an EMBL/GenBank/DDBJ whole genome shotgun (WGS) entry which is preliminary data.</text>
</comment>
<dbReference type="Proteomes" id="UP000824469">
    <property type="component" value="Unassembled WGS sequence"/>
</dbReference>
<dbReference type="AlphaFoldDB" id="A0AA38GB16"/>
<gene>
    <name evidence="1" type="ORF">KI387_019987</name>
</gene>
<organism evidence="1 2">
    <name type="scientific">Taxus chinensis</name>
    <name type="common">Chinese yew</name>
    <name type="synonym">Taxus wallichiana var. chinensis</name>
    <dbReference type="NCBI Taxonomy" id="29808"/>
    <lineage>
        <taxon>Eukaryota</taxon>
        <taxon>Viridiplantae</taxon>
        <taxon>Streptophyta</taxon>
        <taxon>Embryophyta</taxon>
        <taxon>Tracheophyta</taxon>
        <taxon>Spermatophyta</taxon>
        <taxon>Pinopsida</taxon>
        <taxon>Pinidae</taxon>
        <taxon>Conifers II</taxon>
        <taxon>Cupressales</taxon>
        <taxon>Taxaceae</taxon>
        <taxon>Taxus</taxon>
    </lineage>
</organism>
<evidence type="ECO:0000313" key="2">
    <source>
        <dbReference type="Proteomes" id="UP000824469"/>
    </source>
</evidence>